<dbReference type="EMBL" id="REGN01013076">
    <property type="protein sequence ID" value="RMZ94401.1"/>
    <property type="molecule type" value="Genomic_DNA"/>
</dbReference>
<evidence type="ECO:0000313" key="2">
    <source>
        <dbReference type="EMBL" id="RMZ94401.1"/>
    </source>
</evidence>
<protein>
    <submittedName>
        <fullName evidence="2">Uncharacterized protein</fullName>
    </submittedName>
</protein>
<reference evidence="2 3" key="1">
    <citation type="journal article" date="2018" name="Sci. Rep.">
        <title>Genomic signatures of local adaptation to the degree of environmental predictability in rotifers.</title>
        <authorList>
            <person name="Franch-Gras L."/>
            <person name="Hahn C."/>
            <person name="Garcia-Roger E.M."/>
            <person name="Carmona M.J."/>
            <person name="Serra M."/>
            <person name="Gomez A."/>
        </authorList>
    </citation>
    <scope>NUCLEOTIDE SEQUENCE [LARGE SCALE GENOMIC DNA]</scope>
    <source>
        <strain evidence="2">HYR1</strain>
    </source>
</reference>
<evidence type="ECO:0000256" key="1">
    <source>
        <dbReference type="SAM" id="MobiDB-lite"/>
    </source>
</evidence>
<accession>A0A3M7P5J4</accession>
<name>A0A3M7P5J4_BRAPC</name>
<gene>
    <name evidence="2" type="ORF">BpHYR1_037665</name>
</gene>
<comment type="caution">
    <text evidence="2">The sequence shown here is derived from an EMBL/GenBank/DDBJ whole genome shotgun (WGS) entry which is preliminary data.</text>
</comment>
<dbReference type="AlphaFoldDB" id="A0A3M7P5J4"/>
<feature type="region of interest" description="Disordered" evidence="1">
    <location>
        <begin position="77"/>
        <end position="100"/>
    </location>
</feature>
<sequence>MRNFALNANDIFLFLLLRENEKFCSYRIPTLTDELSSSIFLDIRPKFFGLFSTELDSIVFNLFISTGASVSVCDNSSSLAGSMEDEVDDEDKDEDEFRDK</sequence>
<organism evidence="2 3">
    <name type="scientific">Brachionus plicatilis</name>
    <name type="common">Marine rotifer</name>
    <name type="synonym">Brachionus muelleri</name>
    <dbReference type="NCBI Taxonomy" id="10195"/>
    <lineage>
        <taxon>Eukaryota</taxon>
        <taxon>Metazoa</taxon>
        <taxon>Spiralia</taxon>
        <taxon>Gnathifera</taxon>
        <taxon>Rotifera</taxon>
        <taxon>Eurotatoria</taxon>
        <taxon>Monogononta</taxon>
        <taxon>Pseudotrocha</taxon>
        <taxon>Ploima</taxon>
        <taxon>Brachionidae</taxon>
        <taxon>Brachionus</taxon>
    </lineage>
</organism>
<keyword evidence="3" id="KW-1185">Reference proteome</keyword>
<dbReference type="Proteomes" id="UP000276133">
    <property type="component" value="Unassembled WGS sequence"/>
</dbReference>
<feature type="compositionally biased region" description="Acidic residues" evidence="1">
    <location>
        <begin position="83"/>
        <end position="94"/>
    </location>
</feature>
<evidence type="ECO:0000313" key="3">
    <source>
        <dbReference type="Proteomes" id="UP000276133"/>
    </source>
</evidence>
<proteinExistence type="predicted"/>